<dbReference type="Proteomes" id="UP000250369">
    <property type="component" value="Unassembled WGS sequence"/>
</dbReference>
<feature type="domain" description="Alpha-L-rhamnosidase concanavalin-like" evidence="4">
    <location>
        <begin position="229"/>
        <end position="309"/>
    </location>
</feature>
<sequence>MDKQWSATWIMDPLFEGLQPIDLFHKEMTTVTLPLHKEELKNRHMLARKTFKLDNSAIERAMLDITADDYYKVYVNGRFVGQGPAQGPYDHYPYNRYDVADYLREGPNVIAVHVYYQGLICRAFNSGDYRQGLLAELSVNGTLAAATDSSWKVTLAPEYADGGIVGYNTQYLENIDNRLKLNGWKQTGFDDSNWSRPVVHKEDDHHLLLQPTTPLSVYQVKPERMIPLADNGFLLDFGGEITGQYIMKAQGKEGQTVEIRCGEELLDNGRVRYEMRCNCTYKELWTLSGSEDELEFYDYKAFRYVEVLAPCGLILDTDSFAAVVRHYPMDEKACVFETSDPMLNAIWSICRNGVKYGAQENYVDCPSREKGQYLGDNTVIAHAHLYLSGDLKLFRKSLYDFALSVRTCPGLMAVAPGHLMQEIADYSFQWPMQLLEYCKQSGDIAFTREMLPTAVGMLKHFEQFERDDGLLVQVADKWNLVDWPFGLRDGYDFPLDKPVGPGCHNVVNAFYYGAMTAVEELERILGISEKAVTEERLSLFRQSFRKTFRNGDTRLFVDAEGSRHSSLHANALPLLFGLTAVDDRAEAVKLLRAKRLSCGVYMAYFVLKALAAAGEHDLVYELIRSEELHSWGNMVKEGATACFEAWSKELKQNTSLCHPWASAPIPLLIEEIIGLKPASPGWQTVSFRPRLPETLERIELEFRIPAGRVCFSFDKGETKLSLPEGVRLAE</sequence>
<dbReference type="PANTHER" id="PTHR33307:SF6">
    <property type="entry name" value="ALPHA-RHAMNOSIDASE (EUROFUNG)-RELATED"/>
    <property type="match status" value="1"/>
</dbReference>
<feature type="domain" description="Alpha-L-rhamnosidase six-hairpin glycosidase" evidence="6">
    <location>
        <begin position="332"/>
        <end position="671"/>
    </location>
</feature>
<dbReference type="PANTHER" id="PTHR33307">
    <property type="entry name" value="ALPHA-RHAMNOSIDASE (EUROFUNG)"/>
    <property type="match status" value="1"/>
</dbReference>
<comment type="catalytic activity">
    <reaction evidence="1">
        <text>Hydrolysis of terminal non-reducing alpha-L-rhamnose residues in alpha-L-rhamnosides.</text>
        <dbReference type="EC" id="3.2.1.40"/>
    </reaction>
</comment>
<dbReference type="InterPro" id="IPR012341">
    <property type="entry name" value="6hp_glycosidase-like_sf"/>
</dbReference>
<dbReference type="SUPFAM" id="SSF49785">
    <property type="entry name" value="Galactose-binding domain-like"/>
    <property type="match status" value="1"/>
</dbReference>
<evidence type="ECO:0000313" key="8">
    <source>
        <dbReference type="EMBL" id="RAV20915.1"/>
    </source>
</evidence>
<dbReference type="InterPro" id="IPR013737">
    <property type="entry name" value="Bac_rhamnosid_N"/>
</dbReference>
<dbReference type="InterPro" id="IPR008928">
    <property type="entry name" value="6-hairpin_glycosidase_sf"/>
</dbReference>
<dbReference type="EMBL" id="QMFB01000006">
    <property type="protein sequence ID" value="RAV20915.1"/>
    <property type="molecule type" value="Genomic_DNA"/>
</dbReference>
<dbReference type="Gene3D" id="2.60.420.10">
    <property type="entry name" value="Maltose phosphorylase, domain 3"/>
    <property type="match status" value="1"/>
</dbReference>
<evidence type="ECO:0000313" key="9">
    <source>
        <dbReference type="Proteomes" id="UP000250369"/>
    </source>
</evidence>
<dbReference type="RefSeq" id="WP_113031195.1">
    <property type="nucleotide sequence ID" value="NZ_QMFB01000006.1"/>
</dbReference>
<dbReference type="Pfam" id="PF17389">
    <property type="entry name" value="Bac_rhamnosid6H"/>
    <property type="match status" value="1"/>
</dbReference>
<dbReference type="AlphaFoldDB" id="A0A329MM51"/>
<name>A0A329MM51_9BACL</name>
<accession>A0A329MM51</accession>
<evidence type="ECO:0000259" key="6">
    <source>
        <dbReference type="Pfam" id="PF17389"/>
    </source>
</evidence>
<protein>
    <recommendedName>
        <fullName evidence="2">alpha-L-rhamnosidase</fullName>
        <ecNumber evidence="2">3.2.1.40</ecNumber>
    </recommendedName>
</protein>
<dbReference type="GO" id="GO:0030596">
    <property type="term" value="F:alpha-L-rhamnosidase activity"/>
    <property type="evidence" value="ECO:0007669"/>
    <property type="project" value="UniProtKB-EC"/>
</dbReference>
<evidence type="ECO:0000259" key="4">
    <source>
        <dbReference type="Pfam" id="PF05592"/>
    </source>
</evidence>
<dbReference type="InterPro" id="IPR035398">
    <property type="entry name" value="Bac_rhamnosid_C"/>
</dbReference>
<evidence type="ECO:0000256" key="3">
    <source>
        <dbReference type="ARBA" id="ARBA00022801"/>
    </source>
</evidence>
<proteinExistence type="predicted"/>
<dbReference type="Gene3D" id="1.50.10.10">
    <property type="match status" value="1"/>
</dbReference>
<dbReference type="InterPro" id="IPR008979">
    <property type="entry name" value="Galactose-bd-like_sf"/>
</dbReference>
<reference evidence="8 9" key="1">
    <citation type="journal article" date="2009" name="Int. J. Syst. Evol. Microbiol.">
        <title>Paenibacillus contaminans sp. nov., isolated from a contaminated laboratory plate.</title>
        <authorList>
            <person name="Chou J.H."/>
            <person name="Lee J.H."/>
            <person name="Lin M.C."/>
            <person name="Chang P.S."/>
            <person name="Arun A.B."/>
            <person name="Young C.C."/>
            <person name="Chen W.M."/>
        </authorList>
    </citation>
    <scope>NUCLEOTIDE SEQUENCE [LARGE SCALE GENOMIC DNA]</scope>
    <source>
        <strain evidence="8 9">CKOBP-6</strain>
    </source>
</reference>
<dbReference type="EC" id="3.2.1.40" evidence="2"/>
<dbReference type="SUPFAM" id="SSF48208">
    <property type="entry name" value="Six-hairpin glycosidases"/>
    <property type="match status" value="1"/>
</dbReference>
<evidence type="ECO:0000259" key="7">
    <source>
        <dbReference type="Pfam" id="PF17390"/>
    </source>
</evidence>
<dbReference type="InterPro" id="IPR035396">
    <property type="entry name" value="Bac_rhamnosid6H"/>
</dbReference>
<evidence type="ECO:0000256" key="2">
    <source>
        <dbReference type="ARBA" id="ARBA00012652"/>
    </source>
</evidence>
<evidence type="ECO:0000256" key="1">
    <source>
        <dbReference type="ARBA" id="ARBA00001445"/>
    </source>
</evidence>
<evidence type="ECO:0000259" key="5">
    <source>
        <dbReference type="Pfam" id="PF08531"/>
    </source>
</evidence>
<comment type="caution">
    <text evidence="8">The sequence shown here is derived from an EMBL/GenBank/DDBJ whole genome shotgun (WGS) entry which is preliminary data.</text>
</comment>
<dbReference type="Gene3D" id="2.60.120.260">
    <property type="entry name" value="Galactose-binding domain-like"/>
    <property type="match status" value="2"/>
</dbReference>
<dbReference type="GO" id="GO:0005975">
    <property type="term" value="P:carbohydrate metabolic process"/>
    <property type="evidence" value="ECO:0007669"/>
    <property type="project" value="InterPro"/>
</dbReference>
<dbReference type="InterPro" id="IPR016007">
    <property type="entry name" value="Alpha_rhamnosid"/>
</dbReference>
<keyword evidence="9" id="KW-1185">Reference proteome</keyword>
<dbReference type="Pfam" id="PF05592">
    <property type="entry name" value="Bac_rhamnosid"/>
    <property type="match status" value="1"/>
</dbReference>
<dbReference type="Pfam" id="PF17390">
    <property type="entry name" value="Bac_rhamnosid_C"/>
    <property type="match status" value="1"/>
</dbReference>
<gene>
    <name evidence="8" type="ORF">DQG23_12550</name>
</gene>
<feature type="domain" description="Alpha-L-rhamnosidase C-terminal" evidence="7">
    <location>
        <begin position="674"/>
        <end position="722"/>
    </location>
</feature>
<organism evidence="8 9">
    <name type="scientific">Paenibacillus contaminans</name>
    <dbReference type="NCBI Taxonomy" id="450362"/>
    <lineage>
        <taxon>Bacteria</taxon>
        <taxon>Bacillati</taxon>
        <taxon>Bacillota</taxon>
        <taxon>Bacilli</taxon>
        <taxon>Bacillales</taxon>
        <taxon>Paenibacillaceae</taxon>
        <taxon>Paenibacillus</taxon>
    </lineage>
</organism>
<dbReference type="InterPro" id="IPR008902">
    <property type="entry name" value="Rhamnosid_concanavalin"/>
</dbReference>
<dbReference type="Pfam" id="PF08531">
    <property type="entry name" value="Bac_rhamnosid_N"/>
    <property type="match status" value="1"/>
</dbReference>
<keyword evidence="3" id="KW-0378">Hydrolase</keyword>
<dbReference type="OrthoDB" id="9815108at2"/>
<feature type="domain" description="Bacterial alpha-L-rhamnosidase N-terminal" evidence="5">
    <location>
        <begin position="57"/>
        <end position="217"/>
    </location>
</feature>